<evidence type="ECO:0000259" key="8">
    <source>
        <dbReference type="PROSITE" id="PS51324"/>
    </source>
</evidence>
<protein>
    <recommendedName>
        <fullName evidence="6">Sulfhydryl oxidase</fullName>
        <ecNumber evidence="6">1.8.3.2</ecNumber>
    </recommendedName>
</protein>
<accession>A0ABR2QL35</accession>
<keyword evidence="10" id="KW-1185">Reference proteome</keyword>
<dbReference type="EC" id="1.8.3.2" evidence="6"/>
<keyword evidence="3 6" id="KW-0274">FAD</keyword>
<feature type="region of interest" description="Disordered" evidence="7">
    <location>
        <begin position="29"/>
        <end position="56"/>
    </location>
</feature>
<sequence>MAAENPNPFQALIRTVERFSNCVQTHIANSTQQVHRSSPTKSNPLISLSSSTNADSPATATHLLAKNPAAPVTKEELGRATWTFLHTLAAQYPENPTRQQKKDVKELMSILSRMYPCKECADHFKEVLRANPVMAGSHDEFSQWLCHVHNVVNRSLGKLIFPCERVDARWGKLDCEQRASYQRFHRRAAAFFKQSWVILTSGTLIPRPTVPALAPAECVETLMPSSGSMASCVADNASVATPRKSGSSSTAEVLCSSEKQFLFGIEGKF</sequence>
<evidence type="ECO:0000313" key="10">
    <source>
        <dbReference type="Proteomes" id="UP001396334"/>
    </source>
</evidence>
<organism evidence="9 10">
    <name type="scientific">Hibiscus sabdariffa</name>
    <name type="common">roselle</name>
    <dbReference type="NCBI Taxonomy" id="183260"/>
    <lineage>
        <taxon>Eukaryota</taxon>
        <taxon>Viridiplantae</taxon>
        <taxon>Streptophyta</taxon>
        <taxon>Embryophyta</taxon>
        <taxon>Tracheophyta</taxon>
        <taxon>Spermatophyta</taxon>
        <taxon>Magnoliopsida</taxon>
        <taxon>eudicotyledons</taxon>
        <taxon>Gunneridae</taxon>
        <taxon>Pentapetalae</taxon>
        <taxon>rosids</taxon>
        <taxon>malvids</taxon>
        <taxon>Malvales</taxon>
        <taxon>Malvaceae</taxon>
        <taxon>Malvoideae</taxon>
        <taxon>Hibiscus</taxon>
    </lineage>
</organism>
<evidence type="ECO:0000313" key="9">
    <source>
        <dbReference type="EMBL" id="KAK9001390.1"/>
    </source>
</evidence>
<proteinExistence type="predicted"/>
<evidence type="ECO:0000256" key="6">
    <source>
        <dbReference type="RuleBase" id="RU371123"/>
    </source>
</evidence>
<dbReference type="PANTHER" id="PTHR12645">
    <property type="entry name" value="ALR/ERV"/>
    <property type="match status" value="1"/>
</dbReference>
<dbReference type="EMBL" id="JBBPBN010000036">
    <property type="protein sequence ID" value="KAK9001390.1"/>
    <property type="molecule type" value="Genomic_DNA"/>
</dbReference>
<dbReference type="Gene3D" id="1.20.120.310">
    <property type="entry name" value="ERV/ALR sulfhydryl oxidase domain"/>
    <property type="match status" value="1"/>
</dbReference>
<dbReference type="InterPro" id="IPR036774">
    <property type="entry name" value="ERV/ALR_sulphydryl_oxid_sf"/>
</dbReference>
<dbReference type="Pfam" id="PF04777">
    <property type="entry name" value="Evr1_Alr"/>
    <property type="match status" value="1"/>
</dbReference>
<name>A0ABR2QL35_9ROSI</name>
<dbReference type="Proteomes" id="UP001396334">
    <property type="component" value="Unassembled WGS sequence"/>
</dbReference>
<keyword evidence="2 6" id="KW-0285">Flavoprotein</keyword>
<keyword evidence="4 6" id="KW-0560">Oxidoreductase</keyword>
<gene>
    <name evidence="9" type="ORF">V6N11_083175</name>
</gene>
<dbReference type="SUPFAM" id="SSF69000">
    <property type="entry name" value="FAD-dependent thiol oxidase"/>
    <property type="match status" value="1"/>
</dbReference>
<dbReference type="InterPro" id="IPR017905">
    <property type="entry name" value="ERV/ALR_sulphydryl_oxidase"/>
</dbReference>
<keyword evidence="5" id="KW-1015">Disulfide bond</keyword>
<evidence type="ECO:0000256" key="4">
    <source>
        <dbReference type="ARBA" id="ARBA00023002"/>
    </source>
</evidence>
<feature type="domain" description="ERV/ALR sulfhydryl oxidase" evidence="8">
    <location>
        <begin position="70"/>
        <end position="170"/>
    </location>
</feature>
<evidence type="ECO:0000256" key="7">
    <source>
        <dbReference type="SAM" id="MobiDB-lite"/>
    </source>
</evidence>
<dbReference type="PANTHER" id="PTHR12645:SF0">
    <property type="entry name" value="FAD-LINKED SULFHYDRYL OXIDASE ALR"/>
    <property type="match status" value="1"/>
</dbReference>
<comment type="cofactor">
    <cofactor evidence="1 6">
        <name>FAD</name>
        <dbReference type="ChEBI" id="CHEBI:57692"/>
    </cofactor>
</comment>
<dbReference type="InterPro" id="IPR039799">
    <property type="entry name" value="ALR/ERV"/>
</dbReference>
<evidence type="ECO:0000256" key="2">
    <source>
        <dbReference type="ARBA" id="ARBA00022630"/>
    </source>
</evidence>
<reference evidence="9 10" key="1">
    <citation type="journal article" date="2024" name="G3 (Bethesda)">
        <title>Genome assembly of Hibiscus sabdariffa L. provides insights into metabolisms of medicinal natural products.</title>
        <authorList>
            <person name="Kim T."/>
        </authorList>
    </citation>
    <scope>NUCLEOTIDE SEQUENCE [LARGE SCALE GENOMIC DNA]</scope>
    <source>
        <strain evidence="9">TK-2024</strain>
        <tissue evidence="9">Old leaves</tissue>
    </source>
</reference>
<comment type="catalytic activity">
    <reaction evidence="6">
        <text>2 R'C(R)SH + O2 = R'C(R)S-S(R)CR' + H2O2</text>
        <dbReference type="Rhea" id="RHEA:17357"/>
        <dbReference type="ChEBI" id="CHEBI:15379"/>
        <dbReference type="ChEBI" id="CHEBI:16240"/>
        <dbReference type="ChEBI" id="CHEBI:16520"/>
        <dbReference type="ChEBI" id="CHEBI:17412"/>
        <dbReference type="EC" id="1.8.3.2"/>
    </reaction>
</comment>
<dbReference type="PROSITE" id="PS51324">
    <property type="entry name" value="ERV_ALR"/>
    <property type="match status" value="1"/>
</dbReference>
<evidence type="ECO:0000256" key="5">
    <source>
        <dbReference type="ARBA" id="ARBA00023157"/>
    </source>
</evidence>
<evidence type="ECO:0000256" key="3">
    <source>
        <dbReference type="ARBA" id="ARBA00022827"/>
    </source>
</evidence>
<comment type="caution">
    <text evidence="9">The sequence shown here is derived from an EMBL/GenBank/DDBJ whole genome shotgun (WGS) entry which is preliminary data.</text>
</comment>
<evidence type="ECO:0000256" key="1">
    <source>
        <dbReference type="ARBA" id="ARBA00001974"/>
    </source>
</evidence>